<dbReference type="AlphaFoldDB" id="A0A8J4Y2A9"/>
<keyword evidence="3" id="KW-1185">Reference proteome</keyword>
<dbReference type="OrthoDB" id="28868at2759"/>
<reference evidence="2" key="1">
    <citation type="submission" date="2020-07" db="EMBL/GenBank/DDBJ databases">
        <title>The High-quality genome of the commercially important snow crab, Chionoecetes opilio.</title>
        <authorList>
            <person name="Jeong J.-H."/>
            <person name="Ryu S."/>
        </authorList>
    </citation>
    <scope>NUCLEOTIDE SEQUENCE</scope>
    <source>
        <strain evidence="2">MADBK_172401_WGS</strain>
        <tissue evidence="2">Digestive gland</tissue>
    </source>
</reference>
<dbReference type="SUPFAM" id="SSF141255">
    <property type="entry name" value="YccV-like"/>
    <property type="match status" value="1"/>
</dbReference>
<evidence type="ECO:0000313" key="3">
    <source>
        <dbReference type="Proteomes" id="UP000770661"/>
    </source>
</evidence>
<dbReference type="GO" id="GO:0003677">
    <property type="term" value="F:DNA binding"/>
    <property type="evidence" value="ECO:0007669"/>
    <property type="project" value="InterPro"/>
</dbReference>
<dbReference type="Gene3D" id="2.30.30.390">
    <property type="entry name" value="Hemimethylated DNA-binding domain"/>
    <property type="match status" value="1"/>
</dbReference>
<dbReference type="InterPro" id="IPR032698">
    <property type="entry name" value="SirB1_N"/>
</dbReference>
<evidence type="ECO:0000259" key="1">
    <source>
        <dbReference type="SMART" id="SM00992"/>
    </source>
</evidence>
<dbReference type="Proteomes" id="UP000770661">
    <property type="component" value="Unassembled WGS sequence"/>
</dbReference>
<name>A0A8J4Y2A9_CHIOP</name>
<sequence>MGAKLDNTAQLCRGQLHARHPDHPALYCPLVAGGEVLQDSKWDQKRCQQIFKCVNDVLFNQLKFTGNSDDYYSLKNSLLNEVLASKKGIPITLSIVYMGVCHRLGVRLEPVSFPSHFLVRWKLPGTSEYLYIDAFVQGNQRTPKEVLAEVPLLLNEDERLLSSCSALQVFQRMIRNIMNVAQMQANISDHMELYCPATELMSLLNPQDHSVQELLLRIYYTLEIHYDRIVAGCQQLLKHTPSTILEEMLTDCQQILKTESEAPKPIEANHRSSGVAFATGLVMLHKRYNYSCVIFGWDKECKMPGEWVRRMGVDTLQYKTRQPFYNVLVCDGSHRYAAQESLSVAEEPVPISHCDVGKYFQRYTGSHYEPNAELLQQYPTDGATRENMLRARGLL</sequence>
<dbReference type="EMBL" id="JACEEZ010014954">
    <property type="protein sequence ID" value="KAG0719167.1"/>
    <property type="molecule type" value="Genomic_DNA"/>
</dbReference>
<dbReference type="Pfam" id="PF13369">
    <property type="entry name" value="Transglut_core2"/>
    <property type="match status" value="1"/>
</dbReference>
<evidence type="ECO:0000313" key="2">
    <source>
        <dbReference type="EMBL" id="KAG0719167.1"/>
    </source>
</evidence>
<feature type="domain" description="Hemimethylated DNA-binding" evidence="1">
    <location>
        <begin position="274"/>
        <end position="371"/>
    </location>
</feature>
<dbReference type="InterPro" id="IPR011722">
    <property type="entry name" value="Hemimethylated_DNA-bd_dom"/>
</dbReference>
<dbReference type="Pfam" id="PF08755">
    <property type="entry name" value="YccV-like"/>
    <property type="match status" value="1"/>
</dbReference>
<accession>A0A8J4Y2A9</accession>
<protein>
    <submittedName>
        <fullName evidence="2">F-box only protein 21</fullName>
    </submittedName>
</protein>
<dbReference type="PANTHER" id="PTHR31350:SF21">
    <property type="entry name" value="F-BOX ONLY PROTEIN 21"/>
    <property type="match status" value="1"/>
</dbReference>
<dbReference type="SMART" id="SM00992">
    <property type="entry name" value="YccV-like"/>
    <property type="match status" value="1"/>
</dbReference>
<dbReference type="PANTHER" id="PTHR31350">
    <property type="entry name" value="SI:DKEY-261L7.2"/>
    <property type="match status" value="1"/>
</dbReference>
<gene>
    <name evidence="2" type="primary">FBXO21_1</name>
    <name evidence="2" type="ORF">GWK47_051060</name>
</gene>
<comment type="caution">
    <text evidence="2">The sequence shown here is derived from an EMBL/GenBank/DDBJ whole genome shotgun (WGS) entry which is preliminary data.</text>
</comment>
<proteinExistence type="predicted"/>
<dbReference type="InterPro" id="IPR036623">
    <property type="entry name" value="Hemimethylated_DNA-bd_sf"/>
</dbReference>
<organism evidence="2 3">
    <name type="scientific">Chionoecetes opilio</name>
    <name type="common">Atlantic snow crab</name>
    <name type="synonym">Cancer opilio</name>
    <dbReference type="NCBI Taxonomy" id="41210"/>
    <lineage>
        <taxon>Eukaryota</taxon>
        <taxon>Metazoa</taxon>
        <taxon>Ecdysozoa</taxon>
        <taxon>Arthropoda</taxon>
        <taxon>Crustacea</taxon>
        <taxon>Multicrustacea</taxon>
        <taxon>Malacostraca</taxon>
        <taxon>Eumalacostraca</taxon>
        <taxon>Eucarida</taxon>
        <taxon>Decapoda</taxon>
        <taxon>Pleocyemata</taxon>
        <taxon>Brachyura</taxon>
        <taxon>Eubrachyura</taxon>
        <taxon>Majoidea</taxon>
        <taxon>Majidae</taxon>
        <taxon>Chionoecetes</taxon>
    </lineage>
</organism>
<dbReference type="NCBIfam" id="TIGR02097">
    <property type="entry name" value="yccV"/>
    <property type="match status" value="1"/>
</dbReference>